<name>A0A1M6CJP9_9BACT</name>
<dbReference type="AlphaFoldDB" id="A0A1M6CJP9"/>
<organism evidence="2 3">
    <name type="scientific">Desulfatibacillum alkenivorans DSM 16219</name>
    <dbReference type="NCBI Taxonomy" id="1121393"/>
    <lineage>
        <taxon>Bacteria</taxon>
        <taxon>Pseudomonadati</taxon>
        <taxon>Thermodesulfobacteriota</taxon>
        <taxon>Desulfobacteria</taxon>
        <taxon>Desulfobacterales</taxon>
        <taxon>Desulfatibacillaceae</taxon>
        <taxon>Desulfatibacillum</taxon>
    </lineage>
</organism>
<feature type="transmembrane region" description="Helical" evidence="1">
    <location>
        <begin position="605"/>
        <end position="622"/>
    </location>
</feature>
<feature type="transmembrane region" description="Helical" evidence="1">
    <location>
        <begin position="407"/>
        <end position="438"/>
    </location>
</feature>
<dbReference type="Proteomes" id="UP000183994">
    <property type="component" value="Unassembled WGS sequence"/>
</dbReference>
<feature type="transmembrane region" description="Helical" evidence="1">
    <location>
        <begin position="74"/>
        <end position="91"/>
    </location>
</feature>
<feature type="transmembrane region" description="Helical" evidence="1">
    <location>
        <begin position="348"/>
        <end position="365"/>
    </location>
</feature>
<feature type="transmembrane region" description="Helical" evidence="1">
    <location>
        <begin position="377"/>
        <end position="395"/>
    </location>
</feature>
<keyword evidence="1" id="KW-0812">Transmembrane</keyword>
<keyword evidence="1" id="KW-0472">Membrane</keyword>
<accession>A0A1M6CJP9</accession>
<feature type="transmembrane region" description="Helical" evidence="1">
    <location>
        <begin position="512"/>
        <end position="528"/>
    </location>
</feature>
<feature type="transmembrane region" description="Helical" evidence="1">
    <location>
        <begin position="318"/>
        <end position="342"/>
    </location>
</feature>
<protein>
    <submittedName>
        <fullName evidence="2">Uncharacterized protein</fullName>
    </submittedName>
</protein>
<feature type="transmembrane region" description="Helical" evidence="1">
    <location>
        <begin position="43"/>
        <end position="62"/>
    </location>
</feature>
<dbReference type="RefSeq" id="WP_073472084.1">
    <property type="nucleotide sequence ID" value="NZ_FQZU01000001.1"/>
</dbReference>
<feature type="transmembrane region" description="Helical" evidence="1">
    <location>
        <begin position="450"/>
        <end position="470"/>
    </location>
</feature>
<keyword evidence="3" id="KW-1185">Reference proteome</keyword>
<reference evidence="3" key="1">
    <citation type="submission" date="2016-11" db="EMBL/GenBank/DDBJ databases">
        <authorList>
            <person name="Varghese N."/>
            <person name="Submissions S."/>
        </authorList>
    </citation>
    <scope>NUCLEOTIDE SEQUENCE [LARGE SCALE GENOMIC DNA]</scope>
    <source>
        <strain evidence="3">DSM 16219</strain>
    </source>
</reference>
<feature type="transmembrane region" description="Helical" evidence="1">
    <location>
        <begin position="149"/>
        <end position="169"/>
    </location>
</feature>
<feature type="transmembrane region" description="Helical" evidence="1">
    <location>
        <begin position="570"/>
        <end position="593"/>
    </location>
</feature>
<evidence type="ECO:0000256" key="1">
    <source>
        <dbReference type="SAM" id="Phobius"/>
    </source>
</evidence>
<dbReference type="EMBL" id="FQZU01000001">
    <property type="protein sequence ID" value="SHI61091.1"/>
    <property type="molecule type" value="Genomic_DNA"/>
</dbReference>
<gene>
    <name evidence="2" type="ORF">SAMN02745216_00256</name>
</gene>
<keyword evidence="1" id="KW-1133">Transmembrane helix</keyword>
<sequence>MDDLKRIFPKAFCLINFWCLAIALAQGLTLAYAAIGTPNSQKSILLLMGAFLACSWGGLLFFKGLETLSRERRHWILVVTVLFPAAALNVILTQNSVLSPLLLTPFILYAVFRWAPKLGGEPEPNLELLTTIFCQILALSLLIRTGPYYAVSFMAAAALILGWHIFQALGKDVYSIKQAALISPIMALWLFVSASDQMAAIFPGPSQILYWAGLAAALLMAGILVSQKFQGGLRINRLCMAMLAVSLLFDLNLGSVLTVPPEDWDFHWWVHVAPGLDAMYENMQPFVHYAPIEGVAWAAWAPRLWFEILNGSTAGYGLVFALSSLLAQVLCAALMGYAFYAIGRLKPFQAACAACLIAVSNLALLQTSYPFPGGWSIAERAPAFFICVLAFLFFWKASEAGESAKAWAAVCLGAVHMLSFLCETLLGLGAIAGLLGVMILAPQRIPQKKYILTGGFGALIVILLIVRPSLWDFFVLQPLTLIQSGMKHMDPNGQVSIFAVFYRGRFLSTLHYTWPLASLTAFLCLLPFKPWKSRSFTPGLYMFLITFFMFISGGQRYFGDPEGTYSTVHFAALSSVLVIPLLICVGRIALDLWGEAPLPSWAPKALAGLLIAAACTTGLFYGKSPGTLKIQMAGREFAPTVWQAQEHYNAPYDYGLGDVLSYYYTYKNRKAVLAGPAPLAIHLQPYSAWKNNPDIQVPIARTMGFFLKQEFGRD</sequence>
<feature type="transmembrane region" description="Helical" evidence="1">
    <location>
        <begin position="208"/>
        <end position="226"/>
    </location>
</feature>
<proteinExistence type="predicted"/>
<feature type="transmembrane region" description="Helical" evidence="1">
    <location>
        <begin position="540"/>
        <end position="558"/>
    </location>
</feature>
<evidence type="ECO:0000313" key="2">
    <source>
        <dbReference type="EMBL" id="SHI61091.1"/>
    </source>
</evidence>
<feature type="transmembrane region" description="Helical" evidence="1">
    <location>
        <begin position="181"/>
        <end position="202"/>
    </location>
</feature>
<dbReference type="OrthoDB" id="5425313at2"/>
<dbReference type="STRING" id="1121393.SAMN02745216_00256"/>
<feature type="transmembrane region" description="Helical" evidence="1">
    <location>
        <begin position="238"/>
        <end position="259"/>
    </location>
</feature>
<evidence type="ECO:0000313" key="3">
    <source>
        <dbReference type="Proteomes" id="UP000183994"/>
    </source>
</evidence>